<evidence type="ECO:0000256" key="5">
    <source>
        <dbReference type="ARBA" id="ARBA00022840"/>
    </source>
</evidence>
<dbReference type="SMART" id="SM00382">
    <property type="entry name" value="AAA"/>
    <property type="match status" value="1"/>
</dbReference>
<dbReference type="Proteomes" id="UP000657421">
    <property type="component" value="Unassembled WGS sequence"/>
</dbReference>
<keyword evidence="3 8" id="KW-1003">Cell membrane</keyword>
<comment type="function">
    <text evidence="8">ATP-binding (A) component of a common energy-coupling factor (ECF) ABC-transporter complex.</text>
</comment>
<dbReference type="InterPro" id="IPR015856">
    <property type="entry name" value="ABC_transpr_CbiO/EcfA_su"/>
</dbReference>
<evidence type="ECO:0000313" key="11">
    <source>
        <dbReference type="Proteomes" id="UP000657421"/>
    </source>
</evidence>
<evidence type="ECO:0000256" key="4">
    <source>
        <dbReference type="ARBA" id="ARBA00022741"/>
    </source>
</evidence>
<keyword evidence="4 8" id="KW-0547">Nucleotide-binding</keyword>
<dbReference type="InterPro" id="IPR027417">
    <property type="entry name" value="P-loop_NTPase"/>
</dbReference>
<dbReference type="InterPro" id="IPR030946">
    <property type="entry name" value="EcfA2"/>
</dbReference>
<evidence type="ECO:0000256" key="2">
    <source>
        <dbReference type="ARBA" id="ARBA00022448"/>
    </source>
</evidence>
<dbReference type="PROSITE" id="PS00211">
    <property type="entry name" value="ABC_TRANSPORTER_1"/>
    <property type="match status" value="1"/>
</dbReference>
<dbReference type="Pfam" id="PF00005">
    <property type="entry name" value="ABC_tran"/>
    <property type="match status" value="1"/>
</dbReference>
<dbReference type="Gene3D" id="3.40.50.300">
    <property type="entry name" value="P-loop containing nucleotide triphosphate hydrolases"/>
    <property type="match status" value="1"/>
</dbReference>
<proteinExistence type="inferred from homology"/>
<evidence type="ECO:0000259" key="9">
    <source>
        <dbReference type="PROSITE" id="PS50893"/>
    </source>
</evidence>
<dbReference type="EC" id="7.-.-.-" evidence="8"/>
<dbReference type="InterPro" id="IPR017871">
    <property type="entry name" value="ABC_transporter-like_CS"/>
</dbReference>
<comment type="caution">
    <text evidence="10">The sequence shown here is derived from an EMBL/GenBank/DDBJ whole genome shotgun (WGS) entry which is preliminary data.</text>
</comment>
<dbReference type="PROSITE" id="PS50893">
    <property type="entry name" value="ABC_TRANSPORTER_2"/>
    <property type="match status" value="1"/>
</dbReference>
<accession>A0ABR7N653</accession>
<gene>
    <name evidence="10" type="ORF">H8716_00805</name>
</gene>
<dbReference type="InterPro" id="IPR003593">
    <property type="entry name" value="AAA+_ATPase"/>
</dbReference>
<keyword evidence="7 8" id="KW-0472">Membrane</keyword>
<dbReference type="SUPFAM" id="SSF52540">
    <property type="entry name" value="P-loop containing nucleoside triphosphate hydrolases"/>
    <property type="match status" value="1"/>
</dbReference>
<keyword evidence="11" id="KW-1185">Reference proteome</keyword>
<protein>
    <recommendedName>
        <fullName evidence="8">Energy-coupling factor transporter ATP-binding protein EcfA2</fullName>
        <ecNumber evidence="8">7.-.-.-</ecNumber>
    </recommendedName>
</protein>
<sequence length="290" mass="32459">MSIKLEHINYVYGAGTAYEKHALKDINLEIPDGQFVGIIGHTGSGKSTLIQHLNGLIKATSGEIYYNGENIYADGYSMKELRSHVGLVFQYPEYQLFESDVLSDVCFGPKNLGLPEEEVKARSLEALHQVGLKEKHYDKSPFDLSGGQKRRVAIAGILAMHPEVLILDEPTAGLDPKGRDDILDQIQKLHKEQGITVILVSHSMEDVAKYVDRIIVMDHGCMKFDGEPKKVFEHYKELESIGLAAPQVTYVMQTLKEKGFDVDVHAITIEEAKQSILHAFGMEDRRVNHD</sequence>
<reference evidence="10 11" key="1">
    <citation type="submission" date="2020-08" db="EMBL/GenBank/DDBJ databases">
        <title>Genome public.</title>
        <authorList>
            <person name="Liu C."/>
            <person name="Sun Q."/>
        </authorList>
    </citation>
    <scope>NUCLEOTIDE SEQUENCE [LARGE SCALE GENOMIC DNA]</scope>
    <source>
        <strain evidence="10 11">NSJ-46</strain>
    </source>
</reference>
<feature type="domain" description="ABC transporter" evidence="9">
    <location>
        <begin position="3"/>
        <end position="244"/>
    </location>
</feature>
<keyword evidence="2 8" id="KW-0813">Transport</keyword>
<dbReference type="NCBIfam" id="TIGR04521">
    <property type="entry name" value="ECF_ATPase_2"/>
    <property type="match status" value="1"/>
</dbReference>
<evidence type="ECO:0000256" key="8">
    <source>
        <dbReference type="RuleBase" id="RU365104"/>
    </source>
</evidence>
<dbReference type="EMBL" id="JACRSZ010000001">
    <property type="protein sequence ID" value="MBC8571630.1"/>
    <property type="molecule type" value="Genomic_DNA"/>
</dbReference>
<comment type="subunit">
    <text evidence="8">Forms a stable energy-coupling factor (ECF) transporter complex composed of 2 membrane-embedded substrate-binding proteins (S component), 2 ATP-binding proteins (A component) and 2 transmembrane proteins (T component).</text>
</comment>
<evidence type="ECO:0000313" key="10">
    <source>
        <dbReference type="EMBL" id="MBC8571630.1"/>
    </source>
</evidence>
<comment type="subcellular location">
    <subcellularLocation>
        <location evidence="1 8">Cell membrane</location>
        <topology evidence="1 8">Peripheral membrane protein</topology>
    </subcellularLocation>
</comment>
<dbReference type="RefSeq" id="WP_249306563.1">
    <property type="nucleotide sequence ID" value="NZ_JACRSZ010000001.1"/>
</dbReference>
<dbReference type="NCBIfam" id="NF010158">
    <property type="entry name" value="PRK13637.1"/>
    <property type="match status" value="1"/>
</dbReference>
<organism evidence="10 11">
    <name type="scientific">Jingyaoa shaoxingensis</name>
    <dbReference type="NCBI Taxonomy" id="2763671"/>
    <lineage>
        <taxon>Bacteria</taxon>
        <taxon>Bacillati</taxon>
        <taxon>Bacillota</taxon>
        <taxon>Clostridia</taxon>
        <taxon>Lachnospirales</taxon>
        <taxon>Lachnospiraceae</taxon>
        <taxon>Jingyaoa</taxon>
    </lineage>
</organism>
<evidence type="ECO:0000256" key="7">
    <source>
        <dbReference type="ARBA" id="ARBA00023136"/>
    </source>
</evidence>
<evidence type="ECO:0000256" key="1">
    <source>
        <dbReference type="ARBA" id="ARBA00004202"/>
    </source>
</evidence>
<evidence type="ECO:0000256" key="6">
    <source>
        <dbReference type="ARBA" id="ARBA00022967"/>
    </source>
</evidence>
<comment type="similarity">
    <text evidence="8">Belongs to the ABC transporter superfamily. Energy-coupling factor EcfA family.</text>
</comment>
<dbReference type="InterPro" id="IPR050095">
    <property type="entry name" value="ECF_ABC_transporter_ATP-bd"/>
</dbReference>
<keyword evidence="5 8" id="KW-0067">ATP-binding</keyword>
<dbReference type="CDD" id="cd03225">
    <property type="entry name" value="ABC_cobalt_CbiO_domain1"/>
    <property type="match status" value="1"/>
</dbReference>
<name>A0ABR7N653_9FIRM</name>
<dbReference type="PANTHER" id="PTHR43553">
    <property type="entry name" value="HEAVY METAL TRANSPORTER"/>
    <property type="match status" value="1"/>
</dbReference>
<dbReference type="InterPro" id="IPR003439">
    <property type="entry name" value="ABC_transporter-like_ATP-bd"/>
</dbReference>
<dbReference type="PANTHER" id="PTHR43553:SF27">
    <property type="entry name" value="ENERGY-COUPLING FACTOR TRANSPORTER ATP-BINDING PROTEIN ECFA2"/>
    <property type="match status" value="1"/>
</dbReference>
<evidence type="ECO:0000256" key="3">
    <source>
        <dbReference type="ARBA" id="ARBA00022475"/>
    </source>
</evidence>
<keyword evidence="6" id="KW-1278">Translocase</keyword>